<accession>A0A4R0XDR0</accession>
<dbReference type="Proteomes" id="UP000294200">
    <property type="component" value="Unassembled WGS sequence"/>
</dbReference>
<protein>
    <submittedName>
        <fullName evidence="1">Uncharacterized protein</fullName>
    </submittedName>
</protein>
<name>A0A4R0XDR0_9BURK</name>
<dbReference type="NCBIfam" id="TIGR02215">
    <property type="entry name" value="phage_chp_gp8"/>
    <property type="match status" value="1"/>
</dbReference>
<evidence type="ECO:0000313" key="1">
    <source>
        <dbReference type="EMBL" id="TCG08374.1"/>
    </source>
</evidence>
<dbReference type="CDD" id="cd08054">
    <property type="entry name" value="gp6"/>
    <property type="match status" value="2"/>
</dbReference>
<dbReference type="Gene3D" id="1.10.3230.30">
    <property type="entry name" value="Phage gp6-like head-tail connector protein"/>
    <property type="match status" value="1"/>
</dbReference>
<reference evidence="1 2" key="1">
    <citation type="submission" date="2017-02" db="EMBL/GenBank/DDBJ databases">
        <title>Paraburkholderia sophoroidis sp. nov. and Paraburkholderia steynii sp. nov. rhizobial symbionts of the fynbos legume Hypocalyptus sophoroides.</title>
        <authorList>
            <person name="Steenkamp E.T."/>
            <person name="Beukes C.W."/>
            <person name="Van Zyl E."/>
            <person name="Avontuur J."/>
            <person name="Chan W.Y."/>
            <person name="Hassen A."/>
            <person name="Palmer M."/>
            <person name="Mthombeni L."/>
            <person name="Phalane F."/>
            <person name="Sereme K."/>
            <person name="Venter S.N."/>
        </authorList>
    </citation>
    <scope>NUCLEOTIDE SEQUENCE [LARGE SCALE GENOMIC DNA]</scope>
    <source>
        <strain evidence="1 2">HC1.1ba</strain>
    </source>
</reference>
<evidence type="ECO:0000313" key="2">
    <source>
        <dbReference type="Proteomes" id="UP000294200"/>
    </source>
</evidence>
<comment type="caution">
    <text evidence="1">The sequence shown here is derived from an EMBL/GenBank/DDBJ whole genome shotgun (WGS) entry which is preliminary data.</text>
</comment>
<gene>
    <name evidence="1" type="ORF">BZM27_12635</name>
</gene>
<dbReference type="InterPro" id="IPR011738">
    <property type="entry name" value="Phage_CHP"/>
</dbReference>
<keyword evidence="2" id="KW-1185">Reference proteome</keyword>
<dbReference type="AlphaFoldDB" id="A0A4R0XDR0"/>
<organism evidence="1 2">
    <name type="scientific">Paraburkholderia steynii</name>
    <dbReference type="NCBI Taxonomy" id="1245441"/>
    <lineage>
        <taxon>Bacteria</taxon>
        <taxon>Pseudomonadati</taxon>
        <taxon>Pseudomonadota</taxon>
        <taxon>Betaproteobacteria</taxon>
        <taxon>Burkholderiales</taxon>
        <taxon>Burkholderiaceae</taxon>
        <taxon>Paraburkholderia</taxon>
    </lineage>
</organism>
<dbReference type="EMBL" id="MWML01000036">
    <property type="protein sequence ID" value="TCG08374.1"/>
    <property type="molecule type" value="Genomic_DNA"/>
</dbReference>
<proteinExistence type="predicted"/>
<sequence>MPEILIRPPAGEPVSLAEAKQHLRVTDSLQDSHISMLISNARIACESKTRRQLLHSRWQLVTDRFPMSGVGTPLPLSNDINLPAYAVRLPHAPFVDMQSITYFDMNSSLQTMDPATYTVNAAMEPALVSPVFGQIWPIPLPQIGAVQWTYDAGYASPIVAQAGSALFTVNGPVSWHLGDTTTFYNSGGALPAPLQPNTPYLIASASGNQYSVTDMSGGAITFTDSGSGASFIGTVPEGLRHWILLRVGSLYENREEVAILNRGKVEELPFVDGLLDPYRISLP</sequence>